<evidence type="ECO:0000256" key="5">
    <source>
        <dbReference type="HAMAP-Rule" id="MF_00376"/>
    </source>
</evidence>
<proteinExistence type="inferred from homology"/>
<protein>
    <recommendedName>
        <fullName evidence="5 6">Dephospho-CoA kinase</fullName>
        <ecNumber evidence="5 6">2.7.1.24</ecNumber>
    </recommendedName>
    <alternativeName>
        <fullName evidence="5">Dephosphocoenzyme A kinase</fullName>
    </alternativeName>
</protein>
<dbReference type="GO" id="GO:0005737">
    <property type="term" value="C:cytoplasm"/>
    <property type="evidence" value="ECO:0007669"/>
    <property type="project" value="UniProtKB-SubCell"/>
</dbReference>
<dbReference type="UniPathway" id="UPA00241">
    <property type="reaction ID" value="UER00356"/>
</dbReference>
<evidence type="ECO:0000256" key="4">
    <source>
        <dbReference type="ARBA" id="ARBA00022993"/>
    </source>
</evidence>
<comment type="function">
    <text evidence="5">Catalyzes the phosphorylation of the 3'-hydroxyl group of dephosphocoenzyme A to form coenzyme A.</text>
</comment>
<dbReference type="Pfam" id="PF01121">
    <property type="entry name" value="CoaE"/>
    <property type="match status" value="1"/>
</dbReference>
<keyword evidence="5" id="KW-0963">Cytoplasm</keyword>
<evidence type="ECO:0000256" key="6">
    <source>
        <dbReference type="NCBIfam" id="TIGR00152"/>
    </source>
</evidence>
<dbReference type="GO" id="GO:0005524">
    <property type="term" value="F:ATP binding"/>
    <property type="evidence" value="ECO:0007669"/>
    <property type="project" value="UniProtKB-UniRule"/>
</dbReference>
<evidence type="ECO:0000313" key="7">
    <source>
        <dbReference type="EMBL" id="QEL63947.1"/>
    </source>
</evidence>
<comment type="catalytic activity">
    <reaction evidence="5">
        <text>3'-dephospho-CoA + ATP = ADP + CoA + H(+)</text>
        <dbReference type="Rhea" id="RHEA:18245"/>
        <dbReference type="ChEBI" id="CHEBI:15378"/>
        <dbReference type="ChEBI" id="CHEBI:30616"/>
        <dbReference type="ChEBI" id="CHEBI:57287"/>
        <dbReference type="ChEBI" id="CHEBI:57328"/>
        <dbReference type="ChEBI" id="CHEBI:456216"/>
        <dbReference type="EC" id="2.7.1.24"/>
    </reaction>
</comment>
<dbReference type="InterPro" id="IPR027417">
    <property type="entry name" value="P-loop_NTPase"/>
</dbReference>
<dbReference type="GO" id="GO:0004140">
    <property type="term" value="F:dephospho-CoA kinase activity"/>
    <property type="evidence" value="ECO:0007669"/>
    <property type="project" value="UniProtKB-UniRule"/>
</dbReference>
<dbReference type="Proteomes" id="UP000323671">
    <property type="component" value="Chromosome"/>
</dbReference>
<comment type="subcellular location">
    <subcellularLocation>
        <location evidence="5">Cytoplasm</location>
    </subcellularLocation>
</comment>
<dbReference type="AlphaFoldDB" id="A0A5C1E6L1"/>
<keyword evidence="5 7" id="KW-0418">Kinase</keyword>
<organism evidence="7 8">
    <name type="scientific">Oryzomicrobium terrae</name>
    <dbReference type="NCBI Taxonomy" id="1735038"/>
    <lineage>
        <taxon>Bacteria</taxon>
        <taxon>Pseudomonadati</taxon>
        <taxon>Pseudomonadota</taxon>
        <taxon>Betaproteobacteria</taxon>
        <taxon>Rhodocyclales</taxon>
        <taxon>Rhodocyclaceae</taxon>
        <taxon>Oryzomicrobium</taxon>
    </lineage>
</organism>
<dbReference type="GO" id="GO:0015937">
    <property type="term" value="P:coenzyme A biosynthetic process"/>
    <property type="evidence" value="ECO:0007669"/>
    <property type="project" value="UniProtKB-UniRule"/>
</dbReference>
<evidence type="ECO:0000256" key="3">
    <source>
        <dbReference type="ARBA" id="ARBA00022840"/>
    </source>
</evidence>
<dbReference type="SUPFAM" id="SSF52540">
    <property type="entry name" value="P-loop containing nucleoside triphosphate hydrolases"/>
    <property type="match status" value="1"/>
</dbReference>
<evidence type="ECO:0000256" key="1">
    <source>
        <dbReference type="ARBA" id="ARBA00009018"/>
    </source>
</evidence>
<accession>A0A5C1E6L1</accession>
<dbReference type="PANTHER" id="PTHR10695:SF46">
    <property type="entry name" value="BIFUNCTIONAL COENZYME A SYNTHASE-RELATED"/>
    <property type="match status" value="1"/>
</dbReference>
<dbReference type="PANTHER" id="PTHR10695">
    <property type="entry name" value="DEPHOSPHO-COA KINASE-RELATED"/>
    <property type="match status" value="1"/>
</dbReference>
<keyword evidence="3 5" id="KW-0067">ATP-binding</keyword>
<dbReference type="NCBIfam" id="TIGR00152">
    <property type="entry name" value="dephospho-CoA kinase"/>
    <property type="match status" value="1"/>
</dbReference>
<reference evidence="7 8" key="1">
    <citation type="submission" date="2017-07" db="EMBL/GenBank/DDBJ databases">
        <title>Complete genome sequence of Oryzomicrobium terrae TPP412.</title>
        <authorList>
            <person name="Chiu L.-W."/>
            <person name="Lo K.-J."/>
            <person name="Tsai Y.-M."/>
            <person name="Lin S.-S."/>
            <person name="Kuo C.-H."/>
            <person name="Liu C.-T."/>
        </authorList>
    </citation>
    <scope>NUCLEOTIDE SEQUENCE [LARGE SCALE GENOMIC DNA]</scope>
    <source>
        <strain evidence="7 8">TPP412</strain>
    </source>
</reference>
<dbReference type="EMBL" id="CP022579">
    <property type="protein sequence ID" value="QEL63947.1"/>
    <property type="molecule type" value="Genomic_DNA"/>
</dbReference>
<keyword evidence="2 5" id="KW-0547">Nucleotide-binding</keyword>
<dbReference type="InterPro" id="IPR001977">
    <property type="entry name" value="Depp_CoAkinase"/>
</dbReference>
<feature type="binding site" evidence="5">
    <location>
        <begin position="16"/>
        <end position="21"/>
    </location>
    <ligand>
        <name>ATP</name>
        <dbReference type="ChEBI" id="CHEBI:30616"/>
    </ligand>
</feature>
<dbReference type="CDD" id="cd02022">
    <property type="entry name" value="DPCK"/>
    <property type="match status" value="1"/>
</dbReference>
<evidence type="ECO:0000313" key="8">
    <source>
        <dbReference type="Proteomes" id="UP000323671"/>
    </source>
</evidence>
<dbReference type="HAMAP" id="MF_00376">
    <property type="entry name" value="Dephospho_CoA_kinase"/>
    <property type="match status" value="1"/>
</dbReference>
<comment type="similarity">
    <text evidence="1 5">Belongs to the CoaE family.</text>
</comment>
<name>A0A5C1E6L1_9RHOO</name>
<dbReference type="RefSeq" id="WP_149424742.1">
    <property type="nucleotide sequence ID" value="NZ_CP022579.1"/>
</dbReference>
<evidence type="ECO:0000256" key="2">
    <source>
        <dbReference type="ARBA" id="ARBA00022741"/>
    </source>
</evidence>
<dbReference type="Gene3D" id="3.40.50.300">
    <property type="entry name" value="P-loop containing nucleotide triphosphate hydrolases"/>
    <property type="match status" value="1"/>
</dbReference>
<keyword evidence="8" id="KW-1185">Reference proteome</keyword>
<keyword evidence="4 5" id="KW-0173">Coenzyme A biosynthesis</keyword>
<gene>
    <name evidence="5 7" type="primary">coaE</name>
    <name evidence="7" type="ORF">OTERR_04710</name>
</gene>
<comment type="pathway">
    <text evidence="5">Cofactor biosynthesis; coenzyme A biosynthesis; CoA from (R)-pantothenate: step 5/5.</text>
</comment>
<sequence length="218" mass="22765">MTMPPPFVVGLTGGIGSGKSAVAERFAARGAAIVDTDAIAHALTGPGGAAMAAIAAAFGPGVMRGDGALDRPAMRRLAFSDPAARQRLEAILHPLIRTESARQTEAAAAGHPYVLLAVPLLIESGSYRERCRRILVVDCPEALQITRVMARNQLSEDEVRAILAAQASRAERLAAADDVITNDGRLEQLDGQVAALDQRYRELAGSDLPSAPPPASIA</sequence>
<dbReference type="PROSITE" id="PS51219">
    <property type="entry name" value="DPCK"/>
    <property type="match status" value="1"/>
</dbReference>
<dbReference type="KEGG" id="otr:OTERR_04710"/>
<dbReference type="EC" id="2.7.1.24" evidence="5 6"/>
<keyword evidence="5" id="KW-0808">Transferase</keyword>